<dbReference type="Proteomes" id="UP001320170">
    <property type="component" value="Unassembled WGS sequence"/>
</dbReference>
<dbReference type="EMBL" id="JAJTND010000005">
    <property type="protein sequence ID" value="MCE3533535.1"/>
    <property type="molecule type" value="Genomic_DNA"/>
</dbReference>
<accession>A0ABS8X7X9</accession>
<evidence type="ECO:0000313" key="3">
    <source>
        <dbReference type="Proteomes" id="UP001320170"/>
    </source>
</evidence>
<evidence type="ECO:0000256" key="1">
    <source>
        <dbReference type="SAM" id="MobiDB-lite"/>
    </source>
</evidence>
<gene>
    <name evidence="2" type="ORF">LXO92_14265</name>
</gene>
<keyword evidence="3" id="KW-1185">Reference proteome</keyword>
<comment type="caution">
    <text evidence="2">The sequence shown here is derived from an EMBL/GenBank/DDBJ whole genome shotgun (WGS) entry which is preliminary data.</text>
</comment>
<evidence type="ECO:0000313" key="2">
    <source>
        <dbReference type="EMBL" id="MCE3533535.1"/>
    </source>
</evidence>
<sequence length="342" mass="39292">MSKIILFIPFTISENNFSLYMRALSWRYNLRNLEENSDNVPSIVMYHHPDENAEDYDDYPEAQFHFTPENVDPDTVIYILADGTGDPRCVVNVNQVYYEHFSQEPYQLPIDAVAWRMKQCGLTPQLAENVKGINLFICDENNTNDQLAVFFAQGLGKKYKDVAINYYSSIVYIPQPISSDKVKKLAYLHIYSSDGTTKQVEAGYAHEHKHTLNVSDAFTQEESSYHCLRKSKALLLPTFRELSSTRCSLSIEEIIDTEDTQFRSDQELKSPTITFPEDEQDTENEINSTSHAERKIESQPAKPSTAIIVRQERSIFFFFKSIAESDKKSLLHTSNCSPNNFK</sequence>
<feature type="region of interest" description="Disordered" evidence="1">
    <location>
        <begin position="263"/>
        <end position="303"/>
    </location>
</feature>
<protein>
    <submittedName>
        <fullName evidence="2">Uncharacterized protein</fullName>
    </submittedName>
</protein>
<reference evidence="2 3" key="1">
    <citation type="journal article" date="2024" name="Pathogens">
        <title>Characterization of a Novel Species of Legionella Isolated from a Healthcare Facility: Legionella resiliens sp. nov.</title>
        <authorList>
            <person name="Cristino S."/>
            <person name="Pascale M.R."/>
            <person name="Marino F."/>
            <person name="Derelitto C."/>
            <person name="Salaris S."/>
            <person name="Orsini M."/>
            <person name="Squarzoni S."/>
            <person name="Grottola A."/>
            <person name="Girolamini L."/>
        </authorList>
    </citation>
    <scope>NUCLEOTIDE SEQUENCE [LARGE SCALE GENOMIC DNA]</scope>
    <source>
        <strain evidence="2 3">8cVS16</strain>
    </source>
</reference>
<dbReference type="RefSeq" id="WP_182350201.1">
    <property type="nucleotide sequence ID" value="NZ_JAJSPM010000009.1"/>
</dbReference>
<name>A0ABS8X7X9_9GAMM</name>
<organism evidence="2 3">
    <name type="scientific">Legionella resiliens</name>
    <dbReference type="NCBI Taxonomy" id="2905958"/>
    <lineage>
        <taxon>Bacteria</taxon>
        <taxon>Pseudomonadati</taxon>
        <taxon>Pseudomonadota</taxon>
        <taxon>Gammaproteobacteria</taxon>
        <taxon>Legionellales</taxon>
        <taxon>Legionellaceae</taxon>
        <taxon>Legionella</taxon>
    </lineage>
</organism>
<proteinExistence type="predicted"/>